<organism evidence="2 3">
    <name type="scientific">candidate division WOR_3 bacterium SM23_60</name>
    <dbReference type="NCBI Taxonomy" id="1703780"/>
    <lineage>
        <taxon>Bacteria</taxon>
        <taxon>Bacteria division WOR-3</taxon>
    </lineage>
</organism>
<protein>
    <recommendedName>
        <fullName evidence="1">BioF2-like acetyltransferase domain-containing protein</fullName>
    </recommendedName>
</protein>
<proteinExistence type="predicted"/>
<dbReference type="InterPro" id="IPR016181">
    <property type="entry name" value="Acyl_CoA_acyltransferase"/>
</dbReference>
<name>A0A0S8GFA8_UNCW3</name>
<reference evidence="2 3" key="1">
    <citation type="journal article" date="2015" name="Microbiome">
        <title>Genomic resolution of linkages in carbon, nitrogen, and sulfur cycling among widespread estuary sediment bacteria.</title>
        <authorList>
            <person name="Baker B.J."/>
            <person name="Lazar C.S."/>
            <person name="Teske A.P."/>
            <person name="Dick G.J."/>
        </authorList>
    </citation>
    <scope>NUCLEOTIDE SEQUENCE [LARGE SCALE GENOMIC DNA]</scope>
    <source>
        <strain evidence="2">SM23_60</strain>
    </source>
</reference>
<accession>A0A0S8GFA8</accession>
<dbReference type="EMBL" id="LJUO01000061">
    <property type="protein sequence ID" value="KPK71465.1"/>
    <property type="molecule type" value="Genomic_DNA"/>
</dbReference>
<feature type="domain" description="BioF2-like acetyltransferase" evidence="1">
    <location>
        <begin position="116"/>
        <end position="250"/>
    </location>
</feature>
<evidence type="ECO:0000313" key="2">
    <source>
        <dbReference type="EMBL" id="KPK71465.1"/>
    </source>
</evidence>
<gene>
    <name evidence="2" type="ORF">AMJ87_07110</name>
</gene>
<dbReference type="Gene3D" id="3.40.630.30">
    <property type="match status" value="1"/>
</dbReference>
<dbReference type="AlphaFoldDB" id="A0A0S8GFA8"/>
<evidence type="ECO:0000313" key="3">
    <source>
        <dbReference type="Proteomes" id="UP000051096"/>
    </source>
</evidence>
<dbReference type="Pfam" id="PF13480">
    <property type="entry name" value="Acetyltransf_6"/>
    <property type="match status" value="1"/>
</dbReference>
<evidence type="ECO:0000259" key="1">
    <source>
        <dbReference type="Pfam" id="PF13480"/>
    </source>
</evidence>
<dbReference type="InterPro" id="IPR038740">
    <property type="entry name" value="BioF2-like_GNAT_dom"/>
</dbReference>
<sequence length="265" mass="30223">MHTDPEILLVYDRDTCVGIVPVHIADGTVRFITDERVTDVTGFVYLPRYADDIARALASFTKQEGLRIELYPVEQNDPLVHRLADCLSNAALTRADVNPLLELPVSWNDYLATLTSKSRHELRRKLRKGHAVRLETSAPNAIESLFELMAHDARKRQFLTPEMRAFFAAITTHFFRNGWLRLRCASIGNTLVAALLTFSHHRCTYLYNMGINPQYTPLSPGIVAIALDIESAIIEGNRYYDFLRGDEEYKFRFGARKQYTVSLQA</sequence>
<dbReference type="SUPFAM" id="SSF55729">
    <property type="entry name" value="Acyl-CoA N-acyltransferases (Nat)"/>
    <property type="match status" value="1"/>
</dbReference>
<dbReference type="Proteomes" id="UP000051096">
    <property type="component" value="Unassembled WGS sequence"/>
</dbReference>
<dbReference type="PATRIC" id="fig|1703780.3.peg.143"/>
<comment type="caution">
    <text evidence="2">The sequence shown here is derived from an EMBL/GenBank/DDBJ whole genome shotgun (WGS) entry which is preliminary data.</text>
</comment>